<protein>
    <submittedName>
        <fullName evidence="1">6585_t:CDS:1</fullName>
    </submittedName>
</protein>
<name>A0A9N9JU16_9GLOM</name>
<gene>
    <name evidence="1" type="ORF">DERYTH_LOCUS21583</name>
</gene>
<accession>A0A9N9JU16</accession>
<dbReference type="EMBL" id="CAJVPY010027944">
    <property type="protein sequence ID" value="CAG8791862.1"/>
    <property type="molecule type" value="Genomic_DNA"/>
</dbReference>
<dbReference type="Proteomes" id="UP000789405">
    <property type="component" value="Unassembled WGS sequence"/>
</dbReference>
<dbReference type="OrthoDB" id="2441918at2759"/>
<sequence>MSKLEELVQERAPQKIINDYCTKHGSSIYYSIFNQITRNWHLQTPQDVYYAVARKVQWLLDYTFLILSPIGKSTFLKYRKTLRHHPTTVAKASRLSFSFTFTEQTYMELNEALKIKHIILLKLFPDNFNNLPNLHINRHHVQNARNFGILVNISVGIKKAVHKIFKSSVPKMNCKNVEFDLIQWHNILQTIRYLIDRETDSHFLHIGQGFRNFTTNLLLQPILSDWYMIQNIQEKDTIDI</sequence>
<evidence type="ECO:0000313" key="2">
    <source>
        <dbReference type="Proteomes" id="UP000789405"/>
    </source>
</evidence>
<evidence type="ECO:0000313" key="1">
    <source>
        <dbReference type="EMBL" id="CAG8791862.1"/>
    </source>
</evidence>
<dbReference type="AlphaFoldDB" id="A0A9N9JU16"/>
<organism evidence="1 2">
    <name type="scientific">Dentiscutata erythropus</name>
    <dbReference type="NCBI Taxonomy" id="1348616"/>
    <lineage>
        <taxon>Eukaryota</taxon>
        <taxon>Fungi</taxon>
        <taxon>Fungi incertae sedis</taxon>
        <taxon>Mucoromycota</taxon>
        <taxon>Glomeromycotina</taxon>
        <taxon>Glomeromycetes</taxon>
        <taxon>Diversisporales</taxon>
        <taxon>Gigasporaceae</taxon>
        <taxon>Dentiscutata</taxon>
    </lineage>
</organism>
<proteinExistence type="predicted"/>
<keyword evidence="2" id="KW-1185">Reference proteome</keyword>
<reference evidence="1" key="1">
    <citation type="submission" date="2021-06" db="EMBL/GenBank/DDBJ databases">
        <authorList>
            <person name="Kallberg Y."/>
            <person name="Tangrot J."/>
            <person name="Rosling A."/>
        </authorList>
    </citation>
    <scope>NUCLEOTIDE SEQUENCE</scope>
    <source>
        <strain evidence="1">MA453B</strain>
    </source>
</reference>
<comment type="caution">
    <text evidence="1">The sequence shown here is derived from an EMBL/GenBank/DDBJ whole genome shotgun (WGS) entry which is preliminary data.</text>
</comment>
<feature type="non-terminal residue" evidence="1">
    <location>
        <position position="240"/>
    </location>
</feature>